<keyword evidence="2" id="KW-1185">Reference proteome</keyword>
<proteinExistence type="predicted"/>
<evidence type="ECO:0000313" key="7">
    <source>
        <dbReference type="RefSeq" id="XP_055896638.1"/>
    </source>
</evidence>
<feature type="compositionally biased region" description="Low complexity" evidence="1">
    <location>
        <begin position="780"/>
        <end position="789"/>
    </location>
</feature>
<dbReference type="InterPro" id="IPR027417">
    <property type="entry name" value="P-loop_NTPase"/>
</dbReference>
<evidence type="ECO:0000313" key="2">
    <source>
        <dbReference type="Proteomes" id="UP001165740"/>
    </source>
</evidence>
<feature type="compositionally biased region" description="Polar residues" evidence="1">
    <location>
        <begin position="732"/>
        <end position="744"/>
    </location>
</feature>
<dbReference type="Proteomes" id="UP001165740">
    <property type="component" value="Chromosome 9"/>
</dbReference>
<evidence type="ECO:0000313" key="3">
    <source>
        <dbReference type="RefSeq" id="XP_013087211.2"/>
    </source>
</evidence>
<dbReference type="RefSeq" id="XP_055896637.1">
    <property type="nucleotide sequence ID" value="XM_056040662.1"/>
</dbReference>
<name>A0A9W3BAT0_BIOGL</name>
<accession>A0A9W3BAT0</accession>
<dbReference type="RefSeq" id="XP_013087211.2">
    <property type="nucleotide sequence ID" value="XM_013231757.2"/>
</dbReference>
<dbReference type="OrthoDB" id="6143625at2759"/>
<evidence type="ECO:0000313" key="4">
    <source>
        <dbReference type="RefSeq" id="XP_013087212.2"/>
    </source>
</evidence>
<dbReference type="RefSeq" id="XP_055896638.1">
    <property type="nucleotide sequence ID" value="XM_056040663.1"/>
</dbReference>
<dbReference type="KEGG" id="bgt:106071617"/>
<evidence type="ECO:0000313" key="5">
    <source>
        <dbReference type="RefSeq" id="XP_055896636.1"/>
    </source>
</evidence>
<feature type="region of interest" description="Disordered" evidence="1">
    <location>
        <begin position="732"/>
        <end position="791"/>
    </location>
</feature>
<dbReference type="OMA" id="VWCAGLY"/>
<protein>
    <submittedName>
        <fullName evidence="3 4">Uncharacterized protein LOC106071617</fullName>
    </submittedName>
</protein>
<dbReference type="RefSeq" id="XP_055896636.1">
    <property type="nucleotide sequence ID" value="XM_056040661.1"/>
</dbReference>
<dbReference type="RefSeq" id="XP_013087212.2">
    <property type="nucleotide sequence ID" value="XM_013231758.2"/>
</dbReference>
<evidence type="ECO:0000313" key="6">
    <source>
        <dbReference type="RefSeq" id="XP_055896637.1"/>
    </source>
</evidence>
<dbReference type="GeneID" id="106071617"/>
<organism evidence="2 6">
    <name type="scientific">Biomphalaria glabrata</name>
    <name type="common">Bloodfluke planorb</name>
    <name type="synonym">Freshwater snail</name>
    <dbReference type="NCBI Taxonomy" id="6526"/>
    <lineage>
        <taxon>Eukaryota</taxon>
        <taxon>Metazoa</taxon>
        <taxon>Spiralia</taxon>
        <taxon>Lophotrochozoa</taxon>
        <taxon>Mollusca</taxon>
        <taxon>Gastropoda</taxon>
        <taxon>Heterobranchia</taxon>
        <taxon>Euthyneura</taxon>
        <taxon>Panpulmonata</taxon>
        <taxon>Hygrophila</taxon>
        <taxon>Lymnaeoidea</taxon>
        <taxon>Planorbidae</taxon>
        <taxon>Biomphalaria</taxon>
    </lineage>
</organism>
<gene>
    <name evidence="3 4 5 6 7" type="primary">LOC106071617</name>
</gene>
<evidence type="ECO:0000256" key="1">
    <source>
        <dbReference type="SAM" id="MobiDB-lite"/>
    </source>
</evidence>
<reference evidence="3 4" key="1">
    <citation type="submission" date="2025-04" db="UniProtKB">
        <authorList>
            <consortium name="RefSeq"/>
        </authorList>
    </citation>
    <scope>IDENTIFICATION</scope>
</reference>
<sequence>MGKKKQRPSDRKPDLIDCKVTELVIQVSEVDNSSQPRAIKFREELLVDFLQKNVEDMYPRLGQETYRVPSVHFNKEGSKWSKELMNQTGNKDIREYQQPQETDKRSDRAHSFICDVIHQLSLNSSTTGLPPFFILSSYEYDHFLSRLKSSFKDKPNAVETTKINWPSGSGVERGEADLILFAPKHVIFVEVKAVGDNFDQYNDRDKAILSTVEKAVGQLVRDEKVFQHVFQDLDLQHFQLTRIVALPNLMRNTLEMALEKDKHLNEKCSGYKFLCKEDFPSHRYNYAEDLDSFTNWWQKNVFYKVQSSKDVTVTHLDDTNVLDDLKVIVGRYVGFLSVVSVSSSSSLGSQRREIRRKGQTTLCVGKGFSDIVLTRTQKGYIDQNVKLGYLSGPPGSGKTVVLTIRARRWIMDTGNYVVVVNMYRGESGRAIGKKILKSIVEHSKEEKHKELLQHCLEIELDVDNFNRAQFVDKVRSRWKDIGPDGEKIMFLVDETYVERYWTNVFTVLREDFKESSMWCAGLYGEQPKNFYSMKLQEVIRCPPKIQHVLSLIDWNEERKACYILDSTTASLPTDGPPVLTIRHSEHEGFAHIHPSQCHLCGQQLLYLLQDQLNVEKPNQKHESPDLQECTLRCCDVLFLVNMPRTEYSQDEVGFLDTTKSKYKSYMRALKKCAMLNVLESAGYPYKVHTNLKCLELVQDPPEQVINVTWIYTYQGLENTVVIFLPGDEGVTNPSNLTSDLTDPTKNIPCPGLQDSGSDCSSSDDTDHESNDASTSAGLVTSTSMSSSSSQCTEKDISNTTFVDKVSSLSVEKFYFQEKDVEYYSRWDKNNLFITASRCTSQLILITQ</sequence>
<dbReference type="SUPFAM" id="SSF52540">
    <property type="entry name" value="P-loop containing nucleoside triphosphate hydrolases"/>
    <property type="match status" value="2"/>
</dbReference>
<dbReference type="AlphaFoldDB" id="A0A9W3BAT0"/>